<proteinExistence type="predicted"/>
<feature type="domain" description="EGF-like" evidence="5">
    <location>
        <begin position="536"/>
        <end position="570"/>
    </location>
</feature>
<dbReference type="SUPFAM" id="SSF48726">
    <property type="entry name" value="Immunoglobulin"/>
    <property type="match status" value="1"/>
</dbReference>
<dbReference type="GO" id="GO:0030424">
    <property type="term" value="C:axon"/>
    <property type="evidence" value="ECO:0007669"/>
    <property type="project" value="TreeGrafter"/>
</dbReference>
<dbReference type="Gene3D" id="2.60.40.10">
    <property type="entry name" value="Immunoglobulins"/>
    <property type="match status" value="1"/>
</dbReference>
<reference evidence="7" key="1">
    <citation type="submission" date="2019-07" db="EMBL/GenBank/DDBJ databases">
        <title>Annotation for the trematode Paragonimus miyazaki's.</title>
        <authorList>
            <person name="Choi Y.-J."/>
        </authorList>
    </citation>
    <scope>NUCLEOTIDE SEQUENCE</scope>
    <source>
        <strain evidence="7">Japan</strain>
    </source>
</reference>
<dbReference type="GO" id="GO:0008046">
    <property type="term" value="F:axon guidance receptor activity"/>
    <property type="evidence" value="ECO:0007669"/>
    <property type="project" value="TreeGrafter"/>
</dbReference>
<dbReference type="PROSITE" id="PS50835">
    <property type="entry name" value="IG_LIKE"/>
    <property type="match status" value="1"/>
</dbReference>
<dbReference type="PANTHER" id="PTHR45080:SF8">
    <property type="entry name" value="IG-LIKE DOMAIN-CONTAINING PROTEIN"/>
    <property type="match status" value="1"/>
</dbReference>
<evidence type="ECO:0000256" key="2">
    <source>
        <dbReference type="ARBA" id="ARBA00023157"/>
    </source>
</evidence>
<keyword evidence="3" id="KW-0393">Immunoglobulin domain</keyword>
<dbReference type="Proteomes" id="UP000822476">
    <property type="component" value="Unassembled WGS sequence"/>
</dbReference>
<evidence type="ECO:0000256" key="4">
    <source>
        <dbReference type="PROSITE-ProRule" id="PRU00076"/>
    </source>
</evidence>
<keyword evidence="2 4" id="KW-1015">Disulfide bond</keyword>
<dbReference type="InterPro" id="IPR013098">
    <property type="entry name" value="Ig_I-set"/>
</dbReference>
<dbReference type="GO" id="GO:0043025">
    <property type="term" value="C:neuronal cell body"/>
    <property type="evidence" value="ECO:0007669"/>
    <property type="project" value="TreeGrafter"/>
</dbReference>
<dbReference type="AlphaFoldDB" id="A0A8S9YGA3"/>
<dbReference type="InterPro" id="IPR050958">
    <property type="entry name" value="Cell_Adh-Cytoskel_Orgn"/>
</dbReference>
<dbReference type="SMART" id="SM00408">
    <property type="entry name" value="IGc2"/>
    <property type="match status" value="1"/>
</dbReference>
<dbReference type="FunFam" id="2.60.40.10:FF:000032">
    <property type="entry name" value="palladin isoform X1"/>
    <property type="match status" value="1"/>
</dbReference>
<feature type="domain" description="Ig-like" evidence="6">
    <location>
        <begin position="418"/>
        <end position="514"/>
    </location>
</feature>
<dbReference type="InterPro" id="IPR007110">
    <property type="entry name" value="Ig-like_dom"/>
</dbReference>
<dbReference type="InterPro" id="IPR013783">
    <property type="entry name" value="Ig-like_fold"/>
</dbReference>
<dbReference type="InterPro" id="IPR036179">
    <property type="entry name" value="Ig-like_dom_sf"/>
</dbReference>
<protein>
    <submittedName>
        <fullName evidence="7">Uncharacterized protein</fullName>
    </submittedName>
</protein>
<keyword evidence="8" id="KW-1185">Reference proteome</keyword>
<keyword evidence="1" id="KW-0732">Signal</keyword>
<comment type="caution">
    <text evidence="4">Lacks conserved residue(s) required for the propagation of feature annotation.</text>
</comment>
<evidence type="ECO:0000259" key="5">
    <source>
        <dbReference type="PROSITE" id="PS50026"/>
    </source>
</evidence>
<dbReference type="Pfam" id="PF07679">
    <property type="entry name" value="I-set"/>
    <property type="match status" value="1"/>
</dbReference>
<gene>
    <name evidence="7" type="ORF">EG68_02417</name>
</gene>
<dbReference type="GO" id="GO:0005886">
    <property type="term" value="C:plasma membrane"/>
    <property type="evidence" value="ECO:0007669"/>
    <property type="project" value="TreeGrafter"/>
</dbReference>
<dbReference type="PROSITE" id="PS00022">
    <property type="entry name" value="EGF_1"/>
    <property type="match status" value="1"/>
</dbReference>
<dbReference type="OrthoDB" id="2431000at2759"/>
<keyword evidence="4" id="KW-0245">EGF-like domain</keyword>
<accession>A0A8S9YGA3</accession>
<dbReference type="GO" id="GO:0007156">
    <property type="term" value="P:homophilic cell adhesion via plasma membrane adhesion molecules"/>
    <property type="evidence" value="ECO:0007669"/>
    <property type="project" value="TreeGrafter"/>
</dbReference>
<evidence type="ECO:0000256" key="1">
    <source>
        <dbReference type="ARBA" id="ARBA00022729"/>
    </source>
</evidence>
<dbReference type="InterPro" id="IPR003599">
    <property type="entry name" value="Ig_sub"/>
</dbReference>
<dbReference type="PANTHER" id="PTHR45080">
    <property type="entry name" value="CONTACTIN 5"/>
    <property type="match status" value="1"/>
</dbReference>
<dbReference type="EMBL" id="JTDE01020893">
    <property type="protein sequence ID" value="KAF7233670.1"/>
    <property type="molecule type" value="Genomic_DNA"/>
</dbReference>
<name>A0A8S9YGA3_9TREM</name>
<evidence type="ECO:0000313" key="8">
    <source>
        <dbReference type="Proteomes" id="UP000822476"/>
    </source>
</evidence>
<comment type="caution">
    <text evidence="7">The sequence shown here is derived from an EMBL/GenBank/DDBJ whole genome shotgun (WGS) entry which is preliminary data.</text>
</comment>
<evidence type="ECO:0000259" key="6">
    <source>
        <dbReference type="PROSITE" id="PS50835"/>
    </source>
</evidence>
<dbReference type="InterPro" id="IPR000742">
    <property type="entry name" value="EGF"/>
</dbReference>
<dbReference type="InterPro" id="IPR003598">
    <property type="entry name" value="Ig_sub2"/>
</dbReference>
<dbReference type="SMART" id="SM00409">
    <property type="entry name" value="IG"/>
    <property type="match status" value="1"/>
</dbReference>
<sequence>MCLEIKPIIYLSVTPNVQTERSERICRHLQFDNHNEYSSHADQRTRSIFDTELHHLLSDQCGTNRSTAHFKENSPTAVSRTRVWFWELIYYLVLVSLTEKYLTCTTNQPRRTVINVLLHDLRVLGVVACTVRVYRCTLHVQKINLIPPNQRQRTHLKPLKTTDIPCQCDLNIQICDHLPKKCKNILVKRPQHCAFRSEYNFVHQRKRFDYWNAASFMKQSTPFGVAFCRVLLFIILVFLRLNPVRLSPTGNAVSVFSMKSPNQLIDSGNGFHMATQFLPNIAEFEPPIPHLPCRYPFRDDVETSALLADHVIVGWPVRTYRRQYGPLYNISLYVTRVLKRAPFSLFPVMEKRLLRIGQFSKYPDLGRCWVDVQMNQQYFFFIRNPDWAGFCQVSQLPVEYSTKAENRVKRILRLGAYPLQMRPLYHADQLEVDEGNDLMLTCQVRGRPTPLISWYHNHTEIKTPWKLGARLGVIQSTRNLSKLQLGRLRVTDAGNYTCLAVNLNGHIRKSVQIVVKQLTTTPMPISTTTLVQSTAYAHPCHGYCYRGQCYVIDGKPYCRCNSNYFGDRCQLYYPLSWSPMRYLHGTWRATRSQRTPKRNVWLQRWL</sequence>
<dbReference type="PROSITE" id="PS50026">
    <property type="entry name" value="EGF_3"/>
    <property type="match status" value="1"/>
</dbReference>
<feature type="disulfide bond" evidence="4">
    <location>
        <begin position="560"/>
        <end position="569"/>
    </location>
</feature>
<evidence type="ECO:0000313" key="7">
    <source>
        <dbReference type="EMBL" id="KAF7233670.1"/>
    </source>
</evidence>
<organism evidence="7 8">
    <name type="scientific">Paragonimus skrjabini miyazakii</name>
    <dbReference type="NCBI Taxonomy" id="59628"/>
    <lineage>
        <taxon>Eukaryota</taxon>
        <taxon>Metazoa</taxon>
        <taxon>Spiralia</taxon>
        <taxon>Lophotrochozoa</taxon>
        <taxon>Platyhelminthes</taxon>
        <taxon>Trematoda</taxon>
        <taxon>Digenea</taxon>
        <taxon>Plagiorchiida</taxon>
        <taxon>Troglotremata</taxon>
        <taxon>Troglotrematidae</taxon>
        <taxon>Paragonimus</taxon>
    </lineage>
</organism>
<evidence type="ECO:0000256" key="3">
    <source>
        <dbReference type="ARBA" id="ARBA00023319"/>
    </source>
</evidence>
<dbReference type="SUPFAM" id="SSF57196">
    <property type="entry name" value="EGF/Laminin"/>
    <property type="match status" value="1"/>
</dbReference>
<dbReference type="GO" id="GO:0050808">
    <property type="term" value="P:synapse organization"/>
    <property type="evidence" value="ECO:0007669"/>
    <property type="project" value="TreeGrafter"/>
</dbReference>